<keyword evidence="2" id="KW-1185">Reference proteome</keyword>
<feature type="non-terminal residue" evidence="1">
    <location>
        <position position="1"/>
    </location>
</feature>
<reference evidence="2" key="1">
    <citation type="journal article" date="2013" name="Science">
        <title>The Amborella genome and the evolution of flowering plants.</title>
        <authorList>
            <consortium name="Amborella Genome Project"/>
        </authorList>
    </citation>
    <scope>NUCLEOTIDE SEQUENCE [LARGE SCALE GENOMIC DNA]</scope>
</reference>
<proteinExistence type="predicted"/>
<dbReference type="Gramene" id="ERN04461">
    <property type="protein sequence ID" value="ERN04461"/>
    <property type="gene ID" value="AMTR_s01036p00010540"/>
</dbReference>
<dbReference type="EMBL" id="KI394264">
    <property type="protein sequence ID" value="ERN04461.1"/>
    <property type="molecule type" value="Genomic_DNA"/>
</dbReference>
<sequence>SFIRRHELYDLMRTIVEPVLENDDLFEKVKLGFSKLAEEVNATRESLSNTHAPSTSIHCRAAEDEVCGSIRSVDASPLYLIHHVHEQLEDQGLKG</sequence>
<dbReference type="Proteomes" id="UP000017836">
    <property type="component" value="Unassembled WGS sequence"/>
</dbReference>
<protein>
    <submittedName>
        <fullName evidence="1">Uncharacterized protein</fullName>
    </submittedName>
</protein>
<organism evidence="1 2">
    <name type="scientific">Amborella trichopoda</name>
    <dbReference type="NCBI Taxonomy" id="13333"/>
    <lineage>
        <taxon>Eukaryota</taxon>
        <taxon>Viridiplantae</taxon>
        <taxon>Streptophyta</taxon>
        <taxon>Embryophyta</taxon>
        <taxon>Tracheophyta</taxon>
        <taxon>Spermatophyta</taxon>
        <taxon>Magnoliopsida</taxon>
        <taxon>Amborellales</taxon>
        <taxon>Amborellaceae</taxon>
        <taxon>Amborella</taxon>
    </lineage>
</organism>
<dbReference type="HOGENOM" id="CLU_2378846_0_0_1"/>
<dbReference type="AlphaFoldDB" id="W1PA20"/>
<name>W1PA20_AMBTC</name>
<evidence type="ECO:0000313" key="1">
    <source>
        <dbReference type="EMBL" id="ERN04461.1"/>
    </source>
</evidence>
<accession>W1PA20</accession>
<evidence type="ECO:0000313" key="2">
    <source>
        <dbReference type="Proteomes" id="UP000017836"/>
    </source>
</evidence>
<gene>
    <name evidence="1" type="ORF">AMTR_s01036p00010540</name>
</gene>